<dbReference type="SUPFAM" id="SSF47413">
    <property type="entry name" value="lambda repressor-like DNA-binding domains"/>
    <property type="match status" value="1"/>
</dbReference>
<dbReference type="RefSeq" id="WP_211560347.1">
    <property type="nucleotide sequence ID" value="NZ_JAGVRK010000001.1"/>
</dbReference>
<name>A0ABS5LHU0_9BACI</name>
<dbReference type="CDD" id="cd00093">
    <property type="entry name" value="HTH_XRE"/>
    <property type="match status" value="1"/>
</dbReference>
<dbReference type="PROSITE" id="PS50943">
    <property type="entry name" value="HTH_CROC1"/>
    <property type="match status" value="1"/>
</dbReference>
<evidence type="ECO:0000256" key="1">
    <source>
        <dbReference type="ARBA" id="ARBA00023125"/>
    </source>
</evidence>
<evidence type="ECO:0000313" key="4">
    <source>
        <dbReference type="Proteomes" id="UP000682403"/>
    </source>
</evidence>
<organism evidence="3 4">
    <name type="scientific">Metabacillus flavus</name>
    <dbReference type="NCBI Taxonomy" id="2823519"/>
    <lineage>
        <taxon>Bacteria</taxon>
        <taxon>Bacillati</taxon>
        <taxon>Bacillota</taxon>
        <taxon>Bacilli</taxon>
        <taxon>Bacillales</taxon>
        <taxon>Bacillaceae</taxon>
        <taxon>Metabacillus</taxon>
    </lineage>
</organism>
<evidence type="ECO:0000313" key="3">
    <source>
        <dbReference type="EMBL" id="MBS2970303.1"/>
    </source>
</evidence>
<gene>
    <name evidence="3" type="ORF">J9317_16265</name>
</gene>
<proteinExistence type="predicted"/>
<dbReference type="PANTHER" id="PTHR46558">
    <property type="entry name" value="TRACRIPTIONAL REGULATORY PROTEIN-RELATED-RELATED"/>
    <property type="match status" value="1"/>
</dbReference>
<dbReference type="EMBL" id="JAGVRK010000001">
    <property type="protein sequence ID" value="MBS2970303.1"/>
    <property type="molecule type" value="Genomic_DNA"/>
</dbReference>
<sequence>MKRIGEIIKHYREQRRLSQQELALKMRMGVSAIEKYESGEQIPDTSSILNFSTVLDIPASELMEKHITASSGLDPELEQLIKEAGIKKAKLILRKTNELSEDDFLKVLQILFEKNIKKGE</sequence>
<dbReference type="InterPro" id="IPR001387">
    <property type="entry name" value="Cro/C1-type_HTH"/>
</dbReference>
<dbReference type="InterPro" id="IPR010982">
    <property type="entry name" value="Lambda_DNA-bd_dom_sf"/>
</dbReference>
<dbReference type="PANTHER" id="PTHR46558:SF3">
    <property type="entry name" value="TRANSCRIPTIONAL REGULATOR"/>
    <property type="match status" value="1"/>
</dbReference>
<accession>A0ABS5LHU0</accession>
<reference evidence="3 4" key="1">
    <citation type="submission" date="2021-04" db="EMBL/GenBank/DDBJ databases">
        <title>Metabacillus sp. strain KIGAM252 whole genome sequence.</title>
        <authorList>
            <person name="Seo M.-J."/>
            <person name="Cho E.-S."/>
            <person name="Hwang C.Y."/>
            <person name="Yoon D.J."/>
        </authorList>
    </citation>
    <scope>NUCLEOTIDE SEQUENCE [LARGE SCALE GENOMIC DNA]</scope>
    <source>
        <strain evidence="3 4">KIGAM252</strain>
    </source>
</reference>
<dbReference type="Pfam" id="PF01381">
    <property type="entry name" value="HTH_3"/>
    <property type="match status" value="1"/>
</dbReference>
<evidence type="ECO:0000259" key="2">
    <source>
        <dbReference type="PROSITE" id="PS50943"/>
    </source>
</evidence>
<dbReference type="Gene3D" id="1.10.260.40">
    <property type="entry name" value="lambda repressor-like DNA-binding domains"/>
    <property type="match status" value="1"/>
</dbReference>
<dbReference type="Proteomes" id="UP000682403">
    <property type="component" value="Unassembled WGS sequence"/>
</dbReference>
<comment type="caution">
    <text evidence="3">The sequence shown here is derived from an EMBL/GenBank/DDBJ whole genome shotgun (WGS) entry which is preliminary data.</text>
</comment>
<keyword evidence="4" id="KW-1185">Reference proteome</keyword>
<protein>
    <submittedName>
        <fullName evidence="3">Helix-turn-helix transcriptional regulator</fullName>
    </submittedName>
</protein>
<keyword evidence="1" id="KW-0238">DNA-binding</keyword>
<dbReference type="SMART" id="SM00530">
    <property type="entry name" value="HTH_XRE"/>
    <property type="match status" value="1"/>
</dbReference>
<feature type="domain" description="HTH cro/C1-type" evidence="2">
    <location>
        <begin position="8"/>
        <end position="62"/>
    </location>
</feature>